<dbReference type="EMBL" id="BNAY01000004">
    <property type="protein sequence ID" value="GHH19290.1"/>
    <property type="molecule type" value="Genomic_DNA"/>
</dbReference>
<gene>
    <name evidence="11" type="ORF">GCM10017790_37710</name>
</gene>
<comment type="caution">
    <text evidence="11">The sequence shown here is derived from an EMBL/GenBank/DDBJ whole genome shotgun (WGS) entry which is preliminary data.</text>
</comment>
<name>A0ABQ3LL31_9PSEU</name>
<feature type="transmembrane region" description="Helical" evidence="9">
    <location>
        <begin position="136"/>
        <end position="155"/>
    </location>
</feature>
<keyword evidence="8" id="KW-0902">Two-component regulatory system</keyword>
<evidence type="ECO:0000256" key="5">
    <source>
        <dbReference type="ARBA" id="ARBA00022741"/>
    </source>
</evidence>
<evidence type="ECO:0000256" key="3">
    <source>
        <dbReference type="ARBA" id="ARBA00022553"/>
    </source>
</evidence>
<feature type="transmembrane region" description="Helical" evidence="9">
    <location>
        <begin position="80"/>
        <end position="101"/>
    </location>
</feature>
<dbReference type="Gene3D" id="1.20.5.1930">
    <property type="match status" value="1"/>
</dbReference>
<evidence type="ECO:0000256" key="6">
    <source>
        <dbReference type="ARBA" id="ARBA00022777"/>
    </source>
</evidence>
<dbReference type="Proteomes" id="UP000635387">
    <property type="component" value="Unassembled WGS sequence"/>
</dbReference>
<feature type="transmembrane region" description="Helical" evidence="9">
    <location>
        <begin position="50"/>
        <end position="68"/>
    </location>
</feature>
<dbReference type="CDD" id="cd16917">
    <property type="entry name" value="HATPase_UhpB-NarQ-NarX-like"/>
    <property type="match status" value="1"/>
</dbReference>
<keyword evidence="6 11" id="KW-0418">Kinase</keyword>
<protein>
    <recommendedName>
        <fullName evidence="2">histidine kinase</fullName>
        <ecNumber evidence="2">2.7.13.3</ecNumber>
    </recommendedName>
</protein>
<dbReference type="SUPFAM" id="SSF55874">
    <property type="entry name" value="ATPase domain of HSP90 chaperone/DNA topoisomerase II/histidine kinase"/>
    <property type="match status" value="1"/>
</dbReference>
<feature type="domain" description="Signal transduction histidine kinase subgroup 3 dimerisation and phosphoacceptor" evidence="10">
    <location>
        <begin position="176"/>
        <end position="241"/>
    </location>
</feature>
<keyword evidence="7" id="KW-0067">ATP-binding</keyword>
<evidence type="ECO:0000256" key="2">
    <source>
        <dbReference type="ARBA" id="ARBA00012438"/>
    </source>
</evidence>
<keyword evidence="9" id="KW-1133">Transmembrane helix</keyword>
<dbReference type="GO" id="GO:0016301">
    <property type="term" value="F:kinase activity"/>
    <property type="evidence" value="ECO:0007669"/>
    <property type="project" value="UniProtKB-KW"/>
</dbReference>
<dbReference type="InterPro" id="IPR011712">
    <property type="entry name" value="Sig_transdc_His_kin_sub3_dim/P"/>
</dbReference>
<dbReference type="PANTHER" id="PTHR24421">
    <property type="entry name" value="NITRATE/NITRITE SENSOR PROTEIN NARX-RELATED"/>
    <property type="match status" value="1"/>
</dbReference>
<dbReference type="PANTHER" id="PTHR24421:SF10">
    <property type="entry name" value="NITRATE_NITRITE SENSOR PROTEIN NARQ"/>
    <property type="match status" value="1"/>
</dbReference>
<feature type="transmembrane region" description="Helical" evidence="9">
    <location>
        <begin position="20"/>
        <end position="38"/>
    </location>
</feature>
<evidence type="ECO:0000259" key="10">
    <source>
        <dbReference type="Pfam" id="PF07730"/>
    </source>
</evidence>
<organism evidence="11 12">
    <name type="scientific">Amycolatopsis oliviviridis</name>
    <dbReference type="NCBI Taxonomy" id="1471590"/>
    <lineage>
        <taxon>Bacteria</taxon>
        <taxon>Bacillati</taxon>
        <taxon>Actinomycetota</taxon>
        <taxon>Actinomycetes</taxon>
        <taxon>Pseudonocardiales</taxon>
        <taxon>Pseudonocardiaceae</taxon>
        <taxon>Amycolatopsis</taxon>
    </lineage>
</organism>
<keyword evidence="9" id="KW-0472">Membrane</keyword>
<evidence type="ECO:0000256" key="8">
    <source>
        <dbReference type="ARBA" id="ARBA00023012"/>
    </source>
</evidence>
<dbReference type="Gene3D" id="3.30.565.10">
    <property type="entry name" value="Histidine kinase-like ATPase, C-terminal domain"/>
    <property type="match status" value="1"/>
</dbReference>
<keyword evidence="12" id="KW-1185">Reference proteome</keyword>
<evidence type="ECO:0000256" key="9">
    <source>
        <dbReference type="SAM" id="Phobius"/>
    </source>
</evidence>
<dbReference type="InterPro" id="IPR050482">
    <property type="entry name" value="Sensor_HK_TwoCompSys"/>
</dbReference>
<evidence type="ECO:0000256" key="1">
    <source>
        <dbReference type="ARBA" id="ARBA00000085"/>
    </source>
</evidence>
<dbReference type="Pfam" id="PF07730">
    <property type="entry name" value="HisKA_3"/>
    <property type="match status" value="1"/>
</dbReference>
<dbReference type="EC" id="2.7.13.3" evidence="2"/>
<accession>A0ABQ3LL31</accession>
<sequence length="365" mass="38304">MSVDSFRQTGPVKWLMRSGVAAGWLAVSAALVVGTANLEPGHGERPVDALGYTVVALACVTLAGVRRWPTATAVTETFALLFYLGFGYPDGPVLFAGLVPLFALGTLRPRKRAYAVASGMAATVVGTNLVTAGVGVIDLVFVGWAGVAVFAADALRGRRERTAAAEQAERDRVLGERLRIARDLHDSVGHAMAVINVQSGMARHVLDEHPEMAKEALEVVRTVSGTILDELNAMVRLLREDSAPLRPSPGLADLPALVASTNRAGLVVTLALDAPGIGQPVAGAVYRIVQESLTNAAKHGASGAEVTVTASEDGLRLDVLNEVGEPGKDVPGAGIIGMRERAQATGGTLTARREDERFRVSARWP</sequence>
<reference evidence="12" key="1">
    <citation type="journal article" date="2019" name="Int. J. Syst. Evol. Microbiol.">
        <title>The Global Catalogue of Microorganisms (GCM) 10K type strain sequencing project: providing services to taxonomists for standard genome sequencing and annotation.</title>
        <authorList>
            <consortium name="The Broad Institute Genomics Platform"/>
            <consortium name="The Broad Institute Genome Sequencing Center for Infectious Disease"/>
            <person name="Wu L."/>
            <person name="Ma J."/>
        </authorList>
    </citation>
    <scope>NUCLEOTIDE SEQUENCE [LARGE SCALE GENOMIC DNA]</scope>
    <source>
        <strain evidence="12">CGMCC 4.7683</strain>
    </source>
</reference>
<evidence type="ECO:0000256" key="4">
    <source>
        <dbReference type="ARBA" id="ARBA00022679"/>
    </source>
</evidence>
<keyword evidence="4" id="KW-0808">Transferase</keyword>
<evidence type="ECO:0000313" key="11">
    <source>
        <dbReference type="EMBL" id="GHH19290.1"/>
    </source>
</evidence>
<dbReference type="InterPro" id="IPR036890">
    <property type="entry name" value="HATPase_C_sf"/>
</dbReference>
<evidence type="ECO:0000313" key="12">
    <source>
        <dbReference type="Proteomes" id="UP000635387"/>
    </source>
</evidence>
<comment type="catalytic activity">
    <reaction evidence="1">
        <text>ATP + protein L-histidine = ADP + protein N-phospho-L-histidine.</text>
        <dbReference type="EC" id="2.7.13.3"/>
    </reaction>
</comment>
<keyword evidence="3" id="KW-0597">Phosphoprotein</keyword>
<proteinExistence type="predicted"/>
<keyword evidence="5" id="KW-0547">Nucleotide-binding</keyword>
<keyword evidence="9" id="KW-0812">Transmembrane</keyword>
<evidence type="ECO:0000256" key="7">
    <source>
        <dbReference type="ARBA" id="ARBA00022840"/>
    </source>
</evidence>